<keyword evidence="1" id="KW-1133">Transmembrane helix</keyword>
<gene>
    <name evidence="2" type="ORF">E3N88_40995</name>
</gene>
<protein>
    <submittedName>
        <fullName evidence="2">Uncharacterized protein</fullName>
    </submittedName>
</protein>
<keyword evidence="3" id="KW-1185">Reference proteome</keyword>
<organism evidence="2 3">
    <name type="scientific">Mikania micrantha</name>
    <name type="common">bitter vine</name>
    <dbReference type="NCBI Taxonomy" id="192012"/>
    <lineage>
        <taxon>Eukaryota</taxon>
        <taxon>Viridiplantae</taxon>
        <taxon>Streptophyta</taxon>
        <taxon>Embryophyta</taxon>
        <taxon>Tracheophyta</taxon>
        <taxon>Spermatophyta</taxon>
        <taxon>Magnoliopsida</taxon>
        <taxon>eudicotyledons</taxon>
        <taxon>Gunneridae</taxon>
        <taxon>Pentapetalae</taxon>
        <taxon>asterids</taxon>
        <taxon>campanulids</taxon>
        <taxon>Asterales</taxon>
        <taxon>Asteraceae</taxon>
        <taxon>Asteroideae</taxon>
        <taxon>Heliantheae alliance</taxon>
        <taxon>Eupatorieae</taxon>
        <taxon>Mikania</taxon>
    </lineage>
</organism>
<comment type="caution">
    <text evidence="2">The sequence shown here is derived from an EMBL/GenBank/DDBJ whole genome shotgun (WGS) entry which is preliminary data.</text>
</comment>
<name>A0A5N6LRJ0_9ASTR</name>
<dbReference type="AlphaFoldDB" id="A0A5N6LRJ0"/>
<evidence type="ECO:0000313" key="3">
    <source>
        <dbReference type="Proteomes" id="UP000326396"/>
    </source>
</evidence>
<evidence type="ECO:0000313" key="2">
    <source>
        <dbReference type="EMBL" id="KAD2394018.1"/>
    </source>
</evidence>
<evidence type="ECO:0000256" key="1">
    <source>
        <dbReference type="SAM" id="Phobius"/>
    </source>
</evidence>
<dbReference type="EMBL" id="SZYD01000019">
    <property type="protein sequence ID" value="KAD2394018.1"/>
    <property type="molecule type" value="Genomic_DNA"/>
</dbReference>
<reference evidence="2 3" key="1">
    <citation type="submission" date="2019-05" db="EMBL/GenBank/DDBJ databases">
        <title>Mikania micrantha, genome provides insights into the molecular mechanism of rapid growth.</title>
        <authorList>
            <person name="Liu B."/>
        </authorList>
    </citation>
    <scope>NUCLEOTIDE SEQUENCE [LARGE SCALE GENOMIC DNA]</scope>
    <source>
        <strain evidence="2">NLD-2019</strain>
        <tissue evidence="2">Leaf</tissue>
    </source>
</reference>
<feature type="transmembrane region" description="Helical" evidence="1">
    <location>
        <begin position="39"/>
        <end position="62"/>
    </location>
</feature>
<accession>A0A5N6LRJ0</accession>
<dbReference type="Proteomes" id="UP000326396">
    <property type="component" value="Linkage Group LG9"/>
</dbReference>
<proteinExistence type="predicted"/>
<keyword evidence="1" id="KW-0472">Membrane</keyword>
<feature type="transmembrane region" description="Helical" evidence="1">
    <location>
        <begin position="6"/>
        <end position="27"/>
    </location>
</feature>
<keyword evidence="1" id="KW-0812">Transmembrane</keyword>
<sequence length="143" mass="15641">MLESPPPLFVVASAAAAVVCPSQHRILTTKQAVTACSRAFPAVVATLLFWVLSAAAVGLGFWQYSCPPPPQVSSSRIRVIKNHIPSVPATMCKRKKEKECLPERSYKQLIRLEIVLKQDDLGRRDGGTTAPVMGEINERFALI</sequence>